<evidence type="ECO:0000313" key="3">
    <source>
        <dbReference type="WBParaSite" id="ACAC_0001027901-mRNA-1"/>
    </source>
</evidence>
<feature type="compositionally biased region" description="Acidic residues" evidence="1">
    <location>
        <begin position="9"/>
        <end position="20"/>
    </location>
</feature>
<proteinExistence type="predicted"/>
<organism evidence="2 3">
    <name type="scientific">Angiostrongylus cantonensis</name>
    <name type="common">Rat lungworm</name>
    <dbReference type="NCBI Taxonomy" id="6313"/>
    <lineage>
        <taxon>Eukaryota</taxon>
        <taxon>Metazoa</taxon>
        <taxon>Ecdysozoa</taxon>
        <taxon>Nematoda</taxon>
        <taxon>Chromadorea</taxon>
        <taxon>Rhabditida</taxon>
        <taxon>Rhabditina</taxon>
        <taxon>Rhabditomorpha</taxon>
        <taxon>Strongyloidea</taxon>
        <taxon>Metastrongylidae</taxon>
        <taxon>Angiostrongylus</taxon>
    </lineage>
</organism>
<keyword evidence="2" id="KW-1185">Reference proteome</keyword>
<dbReference type="WBParaSite" id="ACAC_0001027901-mRNA-1">
    <property type="protein sequence ID" value="ACAC_0001027901-mRNA-1"/>
    <property type="gene ID" value="ACAC_0001027901"/>
</dbReference>
<evidence type="ECO:0000256" key="1">
    <source>
        <dbReference type="SAM" id="MobiDB-lite"/>
    </source>
</evidence>
<accession>A0A0K0DGP1</accession>
<dbReference type="Proteomes" id="UP000035642">
    <property type="component" value="Unassembled WGS sequence"/>
</dbReference>
<reference evidence="3" key="2">
    <citation type="submission" date="2017-02" db="UniProtKB">
        <authorList>
            <consortium name="WormBaseParasite"/>
        </authorList>
    </citation>
    <scope>IDENTIFICATION</scope>
</reference>
<name>A0A0K0DGP1_ANGCA</name>
<feature type="compositionally biased region" description="Low complexity" evidence="1">
    <location>
        <begin position="25"/>
        <end position="42"/>
    </location>
</feature>
<reference evidence="2" key="1">
    <citation type="submission" date="2012-09" db="EMBL/GenBank/DDBJ databases">
        <authorList>
            <person name="Martin A.A."/>
        </authorList>
    </citation>
    <scope>NUCLEOTIDE SEQUENCE</scope>
</reference>
<sequence length="82" mass="8555">MARPTASNNDDEDDDDDDDPNTTRPAVQEAAAAGPAQLMAPAVGRTSRPPLEAALSQIACSLARRPAAASSQLSLSRMPQPR</sequence>
<evidence type="ECO:0000313" key="2">
    <source>
        <dbReference type="Proteomes" id="UP000035642"/>
    </source>
</evidence>
<feature type="region of interest" description="Disordered" evidence="1">
    <location>
        <begin position="1"/>
        <end position="45"/>
    </location>
</feature>
<protein>
    <submittedName>
        <fullName evidence="3">Uncharacterized protein</fullName>
    </submittedName>
</protein>
<dbReference type="AlphaFoldDB" id="A0A0K0DGP1"/>